<evidence type="ECO:0000313" key="2">
    <source>
        <dbReference type="Proteomes" id="UP000003327"/>
    </source>
</evidence>
<sequence>MVEAKKEAHRLNISYPTSDLKAVMDLWLKARTKVSALLAPSAQSAYNQPTSLMVHSLIYTFFY</sequence>
<dbReference type="HOGENOM" id="CLU_2882217_0_0_10"/>
<evidence type="ECO:0000313" key="1">
    <source>
        <dbReference type="EMBL" id="EEX19563.1"/>
    </source>
</evidence>
<reference evidence="1 2" key="1">
    <citation type="submission" date="2009-09" db="EMBL/GenBank/DDBJ databases">
        <authorList>
            <person name="Weinstock G."/>
            <person name="Sodergren E."/>
            <person name="Clifton S."/>
            <person name="Fulton L."/>
            <person name="Fulton B."/>
            <person name="Courtney L."/>
            <person name="Fronick C."/>
            <person name="Harrison M."/>
            <person name="Strong C."/>
            <person name="Farmer C."/>
            <person name="Delahaunty K."/>
            <person name="Markovic C."/>
            <person name="Hall O."/>
            <person name="Minx P."/>
            <person name="Tomlinson C."/>
            <person name="Mitreva M."/>
            <person name="Nelson J."/>
            <person name="Hou S."/>
            <person name="Wollam A."/>
            <person name="Pepin K.H."/>
            <person name="Johnson M."/>
            <person name="Bhonagiri V."/>
            <person name="Nash W.E."/>
            <person name="Warren W."/>
            <person name="Chinwalla A."/>
            <person name="Mardis E.R."/>
            <person name="Wilson R.K."/>
        </authorList>
    </citation>
    <scope>NUCLEOTIDE SEQUENCE [LARGE SCALE GENOMIC DNA]</scope>
    <source>
        <strain evidence="1 2">F0319</strain>
    </source>
</reference>
<protein>
    <submittedName>
        <fullName evidence="1">Uncharacterized protein</fullName>
    </submittedName>
</protein>
<comment type="caution">
    <text evidence="1">The sequence shown here is derived from an EMBL/GenBank/DDBJ whole genome shotgun (WGS) entry which is preliminary data.</text>
</comment>
<dbReference type="AlphaFoldDB" id="C9MLM9"/>
<keyword evidence="2" id="KW-1185">Reference proteome</keyword>
<dbReference type="RefSeq" id="WP_004382129.1">
    <property type="nucleotide sequence ID" value="NZ_GG698712.1"/>
</dbReference>
<proteinExistence type="predicted"/>
<dbReference type="EMBL" id="ACVA01000013">
    <property type="protein sequence ID" value="EEX19563.1"/>
    <property type="molecule type" value="Genomic_DNA"/>
</dbReference>
<gene>
    <name evidence="1" type="ORF">HMPREF0973_00504</name>
</gene>
<name>C9MLM9_9BACT</name>
<accession>C9MLM9</accession>
<organism evidence="1 2">
    <name type="scientific">Prevotella veroralis F0319</name>
    <dbReference type="NCBI Taxonomy" id="649761"/>
    <lineage>
        <taxon>Bacteria</taxon>
        <taxon>Pseudomonadati</taxon>
        <taxon>Bacteroidota</taxon>
        <taxon>Bacteroidia</taxon>
        <taxon>Bacteroidales</taxon>
        <taxon>Prevotellaceae</taxon>
        <taxon>Prevotella</taxon>
    </lineage>
</organism>
<dbReference type="Proteomes" id="UP000003327">
    <property type="component" value="Unassembled WGS sequence"/>
</dbReference>